<evidence type="ECO:0000313" key="2">
    <source>
        <dbReference type="EMBL" id="KAK0731695.1"/>
    </source>
</evidence>
<gene>
    <name evidence="2" type="ORF">B0H67DRAFT_83448</name>
</gene>
<evidence type="ECO:0000313" key="3">
    <source>
        <dbReference type="Proteomes" id="UP001172102"/>
    </source>
</evidence>
<dbReference type="Proteomes" id="UP001172102">
    <property type="component" value="Unassembled WGS sequence"/>
</dbReference>
<name>A0AA40BCE9_9PEZI</name>
<accession>A0AA40BCE9</accession>
<dbReference type="EMBL" id="JAUKUA010000001">
    <property type="protein sequence ID" value="KAK0731695.1"/>
    <property type="molecule type" value="Genomic_DNA"/>
</dbReference>
<evidence type="ECO:0000256" key="1">
    <source>
        <dbReference type="SAM" id="MobiDB-lite"/>
    </source>
</evidence>
<dbReference type="AlphaFoldDB" id="A0AA40BCE9"/>
<sequence length="195" mass="21340">MGVRRHTGSLLRCAAQYMAHRFPPGPSPRLPSFLPLQHLAPVPAAPRGLSGGGLSFWADRQGQSTTALEFWILSPIWSLAPPEFFVARAALCRILDFAVRPPQEKSKKSKGSQIPILCCPLSTPHRRWLLPLAGCVQATYVTGWGRDGRTHSAPTAHPQEPQRIRPSPPQAHRPAHRQAVHQGIGKPTYPPALCA</sequence>
<reference evidence="2" key="1">
    <citation type="submission" date="2023-06" db="EMBL/GenBank/DDBJ databases">
        <title>Genome-scale phylogeny and comparative genomics of the fungal order Sordariales.</title>
        <authorList>
            <consortium name="Lawrence Berkeley National Laboratory"/>
            <person name="Hensen N."/>
            <person name="Bonometti L."/>
            <person name="Westerberg I."/>
            <person name="Brannstrom I.O."/>
            <person name="Guillou S."/>
            <person name="Cros-Aarteil S."/>
            <person name="Calhoun S."/>
            <person name="Haridas S."/>
            <person name="Kuo A."/>
            <person name="Mondo S."/>
            <person name="Pangilinan J."/>
            <person name="Riley R."/>
            <person name="Labutti K."/>
            <person name="Andreopoulos B."/>
            <person name="Lipzen A."/>
            <person name="Chen C."/>
            <person name="Yanf M."/>
            <person name="Daum C."/>
            <person name="Ng V."/>
            <person name="Clum A."/>
            <person name="Steindorff A."/>
            <person name="Ohm R."/>
            <person name="Martin F."/>
            <person name="Silar P."/>
            <person name="Natvig D."/>
            <person name="Lalanne C."/>
            <person name="Gautier V."/>
            <person name="Ament-Velasquez S.L."/>
            <person name="Kruys A."/>
            <person name="Hutchinson M.I."/>
            <person name="Powell A.J."/>
            <person name="Barry K."/>
            <person name="Miller A.N."/>
            <person name="Grigoriev I.V."/>
            <person name="Debuchy R."/>
            <person name="Gladieux P."/>
            <person name="Thoren M.H."/>
            <person name="Johannesson H."/>
        </authorList>
    </citation>
    <scope>NUCLEOTIDE SEQUENCE</scope>
    <source>
        <strain evidence="2">SMH4607-1</strain>
    </source>
</reference>
<keyword evidence="3" id="KW-1185">Reference proteome</keyword>
<comment type="caution">
    <text evidence="2">The sequence shown here is derived from an EMBL/GenBank/DDBJ whole genome shotgun (WGS) entry which is preliminary data.</text>
</comment>
<proteinExistence type="predicted"/>
<organism evidence="2 3">
    <name type="scientific">Lasiosphaeris hirsuta</name>
    <dbReference type="NCBI Taxonomy" id="260670"/>
    <lineage>
        <taxon>Eukaryota</taxon>
        <taxon>Fungi</taxon>
        <taxon>Dikarya</taxon>
        <taxon>Ascomycota</taxon>
        <taxon>Pezizomycotina</taxon>
        <taxon>Sordariomycetes</taxon>
        <taxon>Sordariomycetidae</taxon>
        <taxon>Sordariales</taxon>
        <taxon>Lasiosphaeriaceae</taxon>
        <taxon>Lasiosphaeris</taxon>
    </lineage>
</organism>
<protein>
    <submittedName>
        <fullName evidence="2">Uncharacterized protein</fullName>
    </submittedName>
</protein>
<feature type="region of interest" description="Disordered" evidence="1">
    <location>
        <begin position="146"/>
        <end position="195"/>
    </location>
</feature>